<evidence type="ECO:0000313" key="2">
    <source>
        <dbReference type="Proteomes" id="UP000014074"/>
    </source>
</evidence>
<accession>R8BF61</accession>
<proteinExistence type="predicted"/>
<reference evidence="2" key="1">
    <citation type="journal article" date="2013" name="Genome Announc.">
        <title>Draft genome sequence of the ascomycete Phaeoacremonium aleophilum strain UCR-PA7, a causal agent of the esca disease complex in grapevines.</title>
        <authorList>
            <person name="Blanco-Ulate B."/>
            <person name="Rolshausen P."/>
            <person name="Cantu D."/>
        </authorList>
    </citation>
    <scope>NUCLEOTIDE SEQUENCE [LARGE SCALE GENOMIC DNA]</scope>
    <source>
        <strain evidence="2">UCR-PA7</strain>
    </source>
</reference>
<gene>
    <name evidence="1" type="ORF">UCRPA7_6573</name>
</gene>
<sequence>MGGSAVTEFYIIQLKSNSTVDGAHEALKSAIAGVKSADGSQKVLFGRQLENPNVGVLSVVWSSCDDAKANHASPASFSAVADSVASHTLNADATAVLEAPTTEIFTGYGAETGFAENVKDFSEKVDAEKPEGYLGAVHGEVLEEISQAPDGPKGKAVKLVIGWTSKDAHIEAKGKPGAIANNIGLLRELRSGGDMFHVQFKEL</sequence>
<dbReference type="KEGG" id="tmn:UCRPA7_6573"/>
<protein>
    <recommendedName>
        <fullName evidence="3">ABM domain-containing protein</fullName>
    </recommendedName>
</protein>
<keyword evidence="2" id="KW-1185">Reference proteome</keyword>
<dbReference type="Gene3D" id="3.30.70.100">
    <property type="match status" value="1"/>
</dbReference>
<organism evidence="1 2">
    <name type="scientific">Phaeoacremonium minimum (strain UCR-PA7)</name>
    <name type="common">Esca disease fungus</name>
    <name type="synonym">Togninia minima</name>
    <dbReference type="NCBI Taxonomy" id="1286976"/>
    <lineage>
        <taxon>Eukaryota</taxon>
        <taxon>Fungi</taxon>
        <taxon>Dikarya</taxon>
        <taxon>Ascomycota</taxon>
        <taxon>Pezizomycotina</taxon>
        <taxon>Sordariomycetes</taxon>
        <taxon>Sordariomycetidae</taxon>
        <taxon>Togniniales</taxon>
        <taxon>Togniniaceae</taxon>
        <taxon>Phaeoacremonium</taxon>
    </lineage>
</organism>
<name>R8BF61_PHAM7</name>
<dbReference type="RefSeq" id="XP_007917301.1">
    <property type="nucleotide sequence ID" value="XM_007919110.1"/>
</dbReference>
<dbReference type="HOGENOM" id="CLU_081631_0_0_1"/>
<dbReference type="EMBL" id="KB933247">
    <property type="protein sequence ID" value="EON97933.1"/>
    <property type="molecule type" value="Genomic_DNA"/>
</dbReference>
<dbReference type="AlphaFoldDB" id="R8BF61"/>
<dbReference type="OrthoDB" id="3830579at2759"/>
<dbReference type="Proteomes" id="UP000014074">
    <property type="component" value="Unassembled WGS sequence"/>
</dbReference>
<evidence type="ECO:0008006" key="3">
    <source>
        <dbReference type="Google" id="ProtNLM"/>
    </source>
</evidence>
<dbReference type="GeneID" id="19327243"/>
<evidence type="ECO:0000313" key="1">
    <source>
        <dbReference type="EMBL" id="EON97933.1"/>
    </source>
</evidence>
<dbReference type="eggNOG" id="ENOG502SUTN">
    <property type="taxonomic scope" value="Eukaryota"/>
</dbReference>